<protein>
    <recommendedName>
        <fullName evidence="4">Ribosomal protein L7/L12 C-terminal domain-containing protein</fullName>
    </recommendedName>
</protein>
<evidence type="ECO:0000313" key="2">
    <source>
        <dbReference type="EMBL" id="SFQ49128.1"/>
    </source>
</evidence>
<comment type="caution">
    <text evidence="2">The sequence shown here is derived from an EMBL/GenBank/DDBJ whole genome shotgun (WGS) entry which is preliminary data.</text>
</comment>
<dbReference type="EMBL" id="FOXX01000003">
    <property type="protein sequence ID" value="SFQ49128.1"/>
    <property type="molecule type" value="Genomic_DNA"/>
</dbReference>
<name>A0A1I5YY14_9BACI</name>
<evidence type="ECO:0000313" key="3">
    <source>
        <dbReference type="Proteomes" id="UP000182762"/>
    </source>
</evidence>
<feature type="transmembrane region" description="Helical" evidence="1">
    <location>
        <begin position="6"/>
        <end position="24"/>
    </location>
</feature>
<sequence>MDIFTILFIVVLGVLYISSRISQLEKKMDLRMKRLEAFITKDKHDAFFQYEEEVKDELKQLVKDGENVKAVKKAREHFGFSLLEAKQYVDSLH</sequence>
<keyword evidence="1" id="KW-0472">Membrane</keyword>
<keyword evidence="3" id="KW-1185">Reference proteome</keyword>
<keyword evidence="1" id="KW-0812">Transmembrane</keyword>
<proteinExistence type="predicted"/>
<organism evidence="2 3">
    <name type="scientific">Priestia endophytica DSM 13796</name>
    <dbReference type="NCBI Taxonomy" id="1121089"/>
    <lineage>
        <taxon>Bacteria</taxon>
        <taxon>Bacillati</taxon>
        <taxon>Bacillota</taxon>
        <taxon>Bacilli</taxon>
        <taxon>Bacillales</taxon>
        <taxon>Bacillaceae</taxon>
        <taxon>Priestia</taxon>
    </lineage>
</organism>
<evidence type="ECO:0000256" key="1">
    <source>
        <dbReference type="SAM" id="Phobius"/>
    </source>
</evidence>
<dbReference type="RefSeq" id="WP_061805128.1">
    <property type="nucleotide sequence ID" value="NZ_FOXX01000003.1"/>
</dbReference>
<dbReference type="GeneID" id="93710353"/>
<dbReference type="NCBIfam" id="NF005269">
    <property type="entry name" value="PRK06771.1"/>
    <property type="match status" value="1"/>
</dbReference>
<reference evidence="2 3" key="1">
    <citation type="submission" date="2016-10" db="EMBL/GenBank/DDBJ databases">
        <authorList>
            <person name="Varghese N."/>
            <person name="Submissions S."/>
        </authorList>
    </citation>
    <scope>NUCLEOTIDE SEQUENCE [LARGE SCALE GENOMIC DNA]</scope>
    <source>
        <strain evidence="2 3">DSM 13796</strain>
    </source>
</reference>
<accession>A0A1I5YY14</accession>
<keyword evidence="1" id="KW-1133">Transmembrane helix</keyword>
<dbReference type="Proteomes" id="UP000182762">
    <property type="component" value="Unassembled WGS sequence"/>
</dbReference>
<gene>
    <name evidence="2" type="ORF">SAMN02745910_01654</name>
</gene>
<evidence type="ECO:0008006" key="4">
    <source>
        <dbReference type="Google" id="ProtNLM"/>
    </source>
</evidence>